<dbReference type="PANTHER" id="PTHR30069">
    <property type="entry name" value="TONB-DEPENDENT OUTER MEMBRANE RECEPTOR"/>
    <property type="match status" value="1"/>
</dbReference>
<dbReference type="AlphaFoldDB" id="A0A9J6RIE7"/>
<dbReference type="RefSeq" id="WP_258330609.1">
    <property type="nucleotide sequence ID" value="NZ_JAPTGG010000003.1"/>
</dbReference>
<dbReference type="PANTHER" id="PTHR30069:SF27">
    <property type="entry name" value="BLL4766 PROTEIN"/>
    <property type="match status" value="1"/>
</dbReference>
<keyword evidence="6 7" id="KW-0998">Cell outer membrane</keyword>
<keyword evidence="8" id="KW-0732">Signal</keyword>
<comment type="subcellular location">
    <subcellularLocation>
        <location evidence="1 7">Cell outer membrane</location>
        <topology evidence="1 7">Multi-pass membrane protein</topology>
    </subcellularLocation>
</comment>
<feature type="signal peptide" evidence="8">
    <location>
        <begin position="1"/>
        <end position="21"/>
    </location>
</feature>
<dbReference type="GO" id="GO:0015344">
    <property type="term" value="F:siderophore uptake transmembrane transporter activity"/>
    <property type="evidence" value="ECO:0007669"/>
    <property type="project" value="TreeGrafter"/>
</dbReference>
<dbReference type="SUPFAM" id="SSF56935">
    <property type="entry name" value="Porins"/>
    <property type="match status" value="1"/>
</dbReference>
<feature type="domain" description="TonB-dependent receptor plug" evidence="9">
    <location>
        <begin position="53"/>
        <end position="158"/>
    </location>
</feature>
<dbReference type="InterPro" id="IPR012910">
    <property type="entry name" value="Plug_dom"/>
</dbReference>
<dbReference type="InterPro" id="IPR036942">
    <property type="entry name" value="Beta-barrel_TonB_sf"/>
</dbReference>
<comment type="caution">
    <text evidence="10">The sequence shown here is derived from an EMBL/GenBank/DDBJ whole genome shotgun (WGS) entry which is preliminary data.</text>
</comment>
<dbReference type="GO" id="GO:0044718">
    <property type="term" value="P:siderophore transmembrane transport"/>
    <property type="evidence" value="ECO:0007669"/>
    <property type="project" value="TreeGrafter"/>
</dbReference>
<name>A0A9J6RIE7_9GAMM</name>
<dbReference type="GO" id="GO:0009279">
    <property type="term" value="C:cell outer membrane"/>
    <property type="evidence" value="ECO:0007669"/>
    <property type="project" value="UniProtKB-SubCell"/>
</dbReference>
<reference evidence="10 11" key="1">
    <citation type="submission" date="2022-12" db="EMBL/GenBank/DDBJ databases">
        <title>Dasania phycosphaerae sp. nov., isolated from particulate material of the south coast of Korea.</title>
        <authorList>
            <person name="Jiang Y."/>
        </authorList>
    </citation>
    <scope>NUCLEOTIDE SEQUENCE [LARGE SCALE GENOMIC DNA]</scope>
    <source>
        <strain evidence="10 11">GY-19</strain>
    </source>
</reference>
<dbReference type="InterPro" id="IPR039426">
    <property type="entry name" value="TonB-dep_rcpt-like"/>
</dbReference>
<sequence length="687" mass="78415">MSKHSVFFLPLLTVAASAAMATNSENYYDESDLLVDIPLVSAGARMAQARHYSPSSVTVIDSETIAALAPNSLVEVFRLVPGLMSFYINASMPGLSGHDLTDDDPRRLEVRINGRSVYVPTFPTVNWNSLGIVPDDIERIEVVRGSNVPAYGSNAVVGAVSIITKSPLEESGTHIRSTVGENNTRNINIRSNFEMTNGYGQWRFAHRENDGFDVLDDSTSVDHLVFNTTLTPNLLDSYTVELGVSEGRFGIGDGDYVYAFADDKNTSYWLSLGWLRDEGKQRWEGYFSYYDSHSVHTLPLSLSVGEGWDAEQLDRYLAGKPDVVVDYGWGLRDSQLWEAELEYQYSFSKQLRVLAGAGYKYQNIEAPTNLSHGGTIDYGILYGFSNIEWQLSRKWLANIGFMAENQELDETRVSPRASLHYQLLPQHNFRISAAKAHRSASVFESHREVVVRAYDDVYVDYNLLSEDKLEAEEMDSLELAYYGSFFDGRLDIDWRAFHEKMEGGIDHVKWWVDHLGWDASADYDEGDPSDPDHRAHFFTNSKNWRVTGYDMQVKWRPTDSTVVSLQYANRRLYFTRIRYWTQAPHGEKRDKQRVPDHTASLLITQDLGSGWSASLMSYHQSDIEWRGGEFAESFYRHDIALSKVMKFNQYQLRLDLKVDNVTDETNFEFETLNYFKRTAYLNASLQW</sequence>
<dbReference type="Proteomes" id="UP001069090">
    <property type="component" value="Unassembled WGS sequence"/>
</dbReference>
<feature type="chain" id="PRO_5039925364" evidence="8">
    <location>
        <begin position="22"/>
        <end position="687"/>
    </location>
</feature>
<dbReference type="EMBL" id="JAPTGG010000003">
    <property type="protein sequence ID" value="MCZ0864454.1"/>
    <property type="molecule type" value="Genomic_DNA"/>
</dbReference>
<dbReference type="InterPro" id="IPR037066">
    <property type="entry name" value="Plug_dom_sf"/>
</dbReference>
<evidence type="ECO:0000313" key="11">
    <source>
        <dbReference type="Proteomes" id="UP001069090"/>
    </source>
</evidence>
<keyword evidence="4 7" id="KW-0812">Transmembrane</keyword>
<keyword evidence="2 7" id="KW-0813">Transport</keyword>
<evidence type="ECO:0000256" key="5">
    <source>
        <dbReference type="ARBA" id="ARBA00023136"/>
    </source>
</evidence>
<dbReference type="Gene3D" id="2.40.170.20">
    <property type="entry name" value="TonB-dependent receptor, beta-barrel domain"/>
    <property type="match status" value="1"/>
</dbReference>
<dbReference type="Gene3D" id="2.170.130.10">
    <property type="entry name" value="TonB-dependent receptor, plug domain"/>
    <property type="match status" value="1"/>
</dbReference>
<keyword evidence="5 7" id="KW-0472">Membrane</keyword>
<keyword evidence="3 7" id="KW-1134">Transmembrane beta strand</keyword>
<evidence type="ECO:0000256" key="3">
    <source>
        <dbReference type="ARBA" id="ARBA00022452"/>
    </source>
</evidence>
<evidence type="ECO:0000313" key="10">
    <source>
        <dbReference type="EMBL" id="MCZ0864454.1"/>
    </source>
</evidence>
<evidence type="ECO:0000256" key="2">
    <source>
        <dbReference type="ARBA" id="ARBA00022448"/>
    </source>
</evidence>
<evidence type="ECO:0000256" key="8">
    <source>
        <dbReference type="SAM" id="SignalP"/>
    </source>
</evidence>
<evidence type="ECO:0000256" key="7">
    <source>
        <dbReference type="PROSITE-ProRule" id="PRU01360"/>
    </source>
</evidence>
<proteinExistence type="inferred from homology"/>
<keyword evidence="10" id="KW-0675">Receptor</keyword>
<dbReference type="Pfam" id="PF07715">
    <property type="entry name" value="Plug"/>
    <property type="match status" value="1"/>
</dbReference>
<evidence type="ECO:0000256" key="1">
    <source>
        <dbReference type="ARBA" id="ARBA00004571"/>
    </source>
</evidence>
<gene>
    <name evidence="10" type="ORF">O0V09_04545</name>
</gene>
<evidence type="ECO:0000256" key="4">
    <source>
        <dbReference type="ARBA" id="ARBA00022692"/>
    </source>
</evidence>
<accession>A0A9J6RIE7</accession>
<organism evidence="10 11">
    <name type="scientific">Dasania phycosphaerae</name>
    <dbReference type="NCBI Taxonomy" id="2950436"/>
    <lineage>
        <taxon>Bacteria</taxon>
        <taxon>Pseudomonadati</taxon>
        <taxon>Pseudomonadota</taxon>
        <taxon>Gammaproteobacteria</taxon>
        <taxon>Cellvibrionales</taxon>
        <taxon>Spongiibacteraceae</taxon>
        <taxon>Dasania</taxon>
    </lineage>
</organism>
<evidence type="ECO:0000256" key="6">
    <source>
        <dbReference type="ARBA" id="ARBA00023237"/>
    </source>
</evidence>
<keyword evidence="11" id="KW-1185">Reference proteome</keyword>
<protein>
    <submittedName>
        <fullName evidence="10">TonB-dependent receptor plug domain-containing protein</fullName>
    </submittedName>
</protein>
<comment type="similarity">
    <text evidence="7">Belongs to the TonB-dependent receptor family.</text>
</comment>
<dbReference type="PROSITE" id="PS52016">
    <property type="entry name" value="TONB_DEPENDENT_REC_3"/>
    <property type="match status" value="1"/>
</dbReference>
<evidence type="ECO:0000259" key="9">
    <source>
        <dbReference type="Pfam" id="PF07715"/>
    </source>
</evidence>